<evidence type="ECO:0000259" key="5">
    <source>
        <dbReference type="Pfam" id="PF13178"/>
    </source>
</evidence>
<reference evidence="6 7" key="1">
    <citation type="submission" date="2017-09" db="EMBL/GenBank/DDBJ databases">
        <authorList>
            <consortium name="International Durum Wheat Genome Sequencing Consortium (IDWGSC)"/>
            <person name="Milanesi L."/>
        </authorList>
    </citation>
    <scope>NUCLEOTIDE SEQUENCE [LARGE SCALE GENOMIC DNA]</scope>
    <source>
        <strain evidence="7">cv. Svevo</strain>
    </source>
</reference>
<evidence type="ECO:0000256" key="2">
    <source>
        <dbReference type="ARBA" id="ARBA00024341"/>
    </source>
</evidence>
<keyword evidence="7" id="KW-1185">Reference proteome</keyword>
<dbReference type="InterPro" id="IPR000048">
    <property type="entry name" value="IQ_motif_EF-hand-BS"/>
</dbReference>
<dbReference type="Gramene" id="TRITD5Av1G122100.3">
    <property type="protein sequence ID" value="TRITD5Av1G122100.3"/>
    <property type="gene ID" value="TRITD5Av1G122100"/>
</dbReference>
<dbReference type="GO" id="GO:0005516">
    <property type="term" value="F:calmodulin binding"/>
    <property type="evidence" value="ECO:0007669"/>
    <property type="project" value="UniProtKB-KW"/>
</dbReference>
<name>A0A9R0TMH9_TRITD</name>
<proteinExistence type="inferred from homology"/>
<dbReference type="PANTHER" id="PTHR32295">
    <property type="entry name" value="IQ-DOMAIN 5-RELATED"/>
    <property type="match status" value="1"/>
</dbReference>
<organism evidence="6 7">
    <name type="scientific">Triticum turgidum subsp. durum</name>
    <name type="common">Durum wheat</name>
    <name type="synonym">Triticum durum</name>
    <dbReference type="NCBI Taxonomy" id="4567"/>
    <lineage>
        <taxon>Eukaryota</taxon>
        <taxon>Viridiplantae</taxon>
        <taxon>Streptophyta</taxon>
        <taxon>Embryophyta</taxon>
        <taxon>Tracheophyta</taxon>
        <taxon>Spermatophyta</taxon>
        <taxon>Magnoliopsida</taxon>
        <taxon>Liliopsida</taxon>
        <taxon>Poales</taxon>
        <taxon>Poaceae</taxon>
        <taxon>BOP clade</taxon>
        <taxon>Pooideae</taxon>
        <taxon>Triticodae</taxon>
        <taxon>Triticeae</taxon>
        <taxon>Triticinae</taxon>
        <taxon>Triticum</taxon>
    </lineage>
</organism>
<dbReference type="Pfam" id="PF00612">
    <property type="entry name" value="IQ"/>
    <property type="match status" value="1"/>
</dbReference>
<dbReference type="Pfam" id="PF13178">
    <property type="entry name" value="DUF4005"/>
    <property type="match status" value="1"/>
</dbReference>
<evidence type="ECO:0000313" key="7">
    <source>
        <dbReference type="Proteomes" id="UP000324705"/>
    </source>
</evidence>
<evidence type="ECO:0000256" key="1">
    <source>
        <dbReference type="ARBA" id="ARBA00022860"/>
    </source>
</evidence>
<evidence type="ECO:0000256" key="4">
    <source>
        <dbReference type="SAM" id="MobiDB-lite"/>
    </source>
</evidence>
<evidence type="ECO:0000313" key="6">
    <source>
        <dbReference type="EMBL" id="VAI16637.1"/>
    </source>
</evidence>
<dbReference type="EMBL" id="LT934119">
    <property type="protein sequence ID" value="VAI16637.1"/>
    <property type="molecule type" value="Genomic_DNA"/>
</dbReference>
<gene>
    <name evidence="6" type="ORF">TRITD_5Av1G122100</name>
</gene>
<feature type="region of interest" description="Disordered" evidence="4">
    <location>
        <begin position="252"/>
        <end position="307"/>
    </location>
</feature>
<protein>
    <recommendedName>
        <fullName evidence="5">DUF4005 domain-containing protein</fullName>
    </recommendedName>
</protein>
<dbReference type="AlphaFoldDB" id="A0A9R0TMH9"/>
<evidence type="ECO:0000256" key="3">
    <source>
        <dbReference type="ARBA" id="ARBA00024378"/>
    </source>
</evidence>
<comment type="similarity">
    <text evidence="2">Belongs to the IQD family.</text>
</comment>
<dbReference type="PANTHER" id="PTHR32295:SF41">
    <property type="entry name" value="PROTEIN IQ-DOMAIN 11"/>
    <property type="match status" value="1"/>
</dbReference>
<feature type="domain" description="DUF4005" evidence="5">
    <location>
        <begin position="295"/>
        <end position="365"/>
    </location>
</feature>
<sequence length="432" mass="47905">MERKKKGWFERIKRLFISEPKQKPKPDKKVKSKRWLVGKLKTQHSFALPAPEPEPATGQIQIRHAEEEQSKHAVAVALASAAAAEAAVAAAHAAAEVVRLTGPPSPAPAREDPASSGHELFAAVAIQSAYRGYLARRALRALKGLVRLQAVIRGQAVRRQTATTLRGLESLVKIQARQRARADVEHEQEHSHDGMDALLRRGRELYAAALQEKIGIRRQPMSRDEMETLNQRWSWLEEWVGSQPFDKDVAVDVVTHPHPPPPRSRDSLACLEDDDDRDDDGYGRRLGYSSRRSFGRARRTPGRGSIDDGLQACSPAVAFPGYMASTASAKAKFRSMSTPKERFAVPSDAYSEQCFADRLMSPIPSMSPMPSIASDMGFARSSRPPVAQRSPRVKGGPMTPSRIRSRRSPSRHSFGSEAALHQIQMEHYTPIR</sequence>
<dbReference type="CDD" id="cd23767">
    <property type="entry name" value="IQCD"/>
    <property type="match status" value="1"/>
</dbReference>
<keyword evidence="1" id="KW-0112">Calmodulin-binding</keyword>
<dbReference type="PROSITE" id="PS50096">
    <property type="entry name" value="IQ"/>
    <property type="match status" value="2"/>
</dbReference>
<dbReference type="Proteomes" id="UP000324705">
    <property type="component" value="Chromosome 5A"/>
</dbReference>
<dbReference type="InterPro" id="IPR025064">
    <property type="entry name" value="DUF4005"/>
</dbReference>
<comment type="subunit">
    <text evidence="3">Binds to multiple calmodulin (CaM) in the presence of Ca(2+) and CaM-like proteins.</text>
</comment>
<feature type="region of interest" description="Disordered" evidence="4">
    <location>
        <begin position="379"/>
        <end position="432"/>
    </location>
</feature>
<accession>A0A9R0TMH9</accession>